<evidence type="ECO:0000313" key="1">
    <source>
        <dbReference type="EMBL" id="CAH2236137.1"/>
    </source>
</evidence>
<organism evidence="1 2">
    <name type="scientific">Pararge aegeria aegeria</name>
    <dbReference type="NCBI Taxonomy" id="348720"/>
    <lineage>
        <taxon>Eukaryota</taxon>
        <taxon>Metazoa</taxon>
        <taxon>Ecdysozoa</taxon>
        <taxon>Arthropoda</taxon>
        <taxon>Hexapoda</taxon>
        <taxon>Insecta</taxon>
        <taxon>Pterygota</taxon>
        <taxon>Neoptera</taxon>
        <taxon>Endopterygota</taxon>
        <taxon>Lepidoptera</taxon>
        <taxon>Glossata</taxon>
        <taxon>Ditrysia</taxon>
        <taxon>Papilionoidea</taxon>
        <taxon>Nymphalidae</taxon>
        <taxon>Satyrinae</taxon>
        <taxon>Satyrini</taxon>
        <taxon>Parargina</taxon>
        <taxon>Pararge</taxon>
    </lineage>
</organism>
<protein>
    <submittedName>
        <fullName evidence="1">Jg17652 protein</fullName>
    </submittedName>
</protein>
<proteinExistence type="predicted"/>
<dbReference type="Proteomes" id="UP000838756">
    <property type="component" value="Unassembled WGS sequence"/>
</dbReference>
<name>A0A8S4RGH1_9NEOP</name>
<keyword evidence="2" id="KW-1185">Reference proteome</keyword>
<gene>
    <name evidence="1" type="primary">jg17652</name>
    <name evidence="1" type="ORF">PAEG_LOCUS13619</name>
</gene>
<sequence length="86" mass="9851">MIDLISFPVISSMLISIFYERKISYICPELQLGEALEPYVDSKDISTVIKLKDQVYGPPDDMIMENYSNTSQDMQETGTRPIKCRP</sequence>
<reference evidence="1" key="1">
    <citation type="submission" date="2022-03" db="EMBL/GenBank/DDBJ databases">
        <authorList>
            <person name="Lindestad O."/>
        </authorList>
    </citation>
    <scope>NUCLEOTIDE SEQUENCE</scope>
</reference>
<dbReference type="AlphaFoldDB" id="A0A8S4RGH1"/>
<evidence type="ECO:0000313" key="2">
    <source>
        <dbReference type="Proteomes" id="UP000838756"/>
    </source>
</evidence>
<dbReference type="EMBL" id="CAKXAJ010025186">
    <property type="protein sequence ID" value="CAH2236137.1"/>
    <property type="molecule type" value="Genomic_DNA"/>
</dbReference>
<comment type="caution">
    <text evidence="1">The sequence shown here is derived from an EMBL/GenBank/DDBJ whole genome shotgun (WGS) entry which is preliminary data.</text>
</comment>
<accession>A0A8S4RGH1</accession>